<sequence length="122" mass="14304">MWNIKQTEEFQEWFNKSSIKLKRETLKHVDILSQFGPHLGRPFVDTLKGSSILNLKELRFNCGEKVIRITFVFDPDRNGVLIIGGNKSGSGDKRFYDKIMLKSEKIYFDYLEKLKAEKTSKR</sequence>
<dbReference type="Proteomes" id="UP001302274">
    <property type="component" value="Unassembled WGS sequence"/>
</dbReference>
<comment type="caution">
    <text evidence="1">The sequence shown here is derived from an EMBL/GenBank/DDBJ whole genome shotgun (WGS) entry which is preliminary data.</text>
</comment>
<organism evidence="1 2">
    <name type="scientific">Bacteriovorax antarcticus</name>
    <dbReference type="NCBI Taxonomy" id="3088717"/>
    <lineage>
        <taxon>Bacteria</taxon>
        <taxon>Pseudomonadati</taxon>
        <taxon>Bdellovibrionota</taxon>
        <taxon>Bacteriovoracia</taxon>
        <taxon>Bacteriovoracales</taxon>
        <taxon>Bacteriovoracaceae</taxon>
        <taxon>Bacteriovorax</taxon>
    </lineage>
</organism>
<accession>A0ABU5VZZ4</accession>
<dbReference type="Pfam" id="PF05973">
    <property type="entry name" value="Gp49"/>
    <property type="match status" value="1"/>
</dbReference>
<proteinExistence type="predicted"/>
<evidence type="ECO:0000313" key="2">
    <source>
        <dbReference type="Proteomes" id="UP001302274"/>
    </source>
</evidence>
<dbReference type="InterPro" id="IPR009241">
    <property type="entry name" value="HigB-like"/>
</dbReference>
<dbReference type="RefSeq" id="WP_323579163.1">
    <property type="nucleotide sequence ID" value="NZ_JAYGJQ010000004.1"/>
</dbReference>
<gene>
    <name evidence="1" type="ORF">SHI21_20615</name>
</gene>
<evidence type="ECO:0000313" key="1">
    <source>
        <dbReference type="EMBL" id="MEA9358653.1"/>
    </source>
</evidence>
<keyword evidence="2" id="KW-1185">Reference proteome</keyword>
<reference evidence="1 2" key="1">
    <citation type="submission" date="2023-11" db="EMBL/GenBank/DDBJ databases">
        <title>A Novel Polar Bacteriovorax (B. antarcticus) Isolated from the Biocrust in Antarctica.</title>
        <authorList>
            <person name="Mun W."/>
            <person name="Choi S.Y."/>
            <person name="Mitchell R.J."/>
        </authorList>
    </citation>
    <scope>NUCLEOTIDE SEQUENCE [LARGE SCALE GENOMIC DNA]</scope>
    <source>
        <strain evidence="1 2">PP10</strain>
    </source>
</reference>
<name>A0ABU5VZZ4_9BACT</name>
<dbReference type="EMBL" id="JAYGJQ010000004">
    <property type="protein sequence ID" value="MEA9358653.1"/>
    <property type="molecule type" value="Genomic_DNA"/>
</dbReference>
<protein>
    <submittedName>
        <fullName evidence="1">Type II toxin-antitoxin system RelE/ParE family toxin</fullName>
    </submittedName>
</protein>